<name>B9LPV0_HALLT</name>
<evidence type="ECO:0000256" key="4">
    <source>
        <dbReference type="ARBA" id="ARBA00022679"/>
    </source>
</evidence>
<keyword evidence="4" id="KW-0808">Transferase</keyword>
<dbReference type="PANTHER" id="PTHR43711:SF1">
    <property type="entry name" value="HISTIDINE KINASE 1"/>
    <property type="match status" value="1"/>
</dbReference>
<dbReference type="InterPro" id="IPR004358">
    <property type="entry name" value="Sig_transdc_His_kin-like_C"/>
</dbReference>
<dbReference type="PROSITE" id="PS50113">
    <property type="entry name" value="PAC"/>
    <property type="match status" value="1"/>
</dbReference>
<evidence type="ECO:0000256" key="7">
    <source>
        <dbReference type="SAM" id="MobiDB-lite"/>
    </source>
</evidence>
<dbReference type="PRINTS" id="PR00344">
    <property type="entry name" value="BCTRLSENSOR"/>
</dbReference>
<dbReference type="GeneID" id="7399683"/>
<dbReference type="SMART" id="SM00387">
    <property type="entry name" value="HATPase_c"/>
    <property type="match status" value="1"/>
</dbReference>
<keyword evidence="5 10" id="KW-0418">Kinase</keyword>
<dbReference type="InterPro" id="IPR000700">
    <property type="entry name" value="PAS-assoc_C"/>
</dbReference>
<dbReference type="Pfam" id="PF02518">
    <property type="entry name" value="HATPase_c"/>
    <property type="match status" value="1"/>
</dbReference>
<dbReference type="EMBL" id="CP001365">
    <property type="protein sequence ID" value="ACM57388.1"/>
    <property type="molecule type" value="Genomic_DNA"/>
</dbReference>
<reference evidence="10 11" key="1">
    <citation type="journal article" date="2016" name="Stand. Genomic Sci.">
        <title>Complete genome sequence of the Antarctic Halorubrum lacusprofundi type strain ACAM 34.</title>
        <authorList>
            <person name="Anderson I.J."/>
            <person name="DasSarma P."/>
            <person name="Lucas S."/>
            <person name="Copeland A."/>
            <person name="Lapidus A."/>
            <person name="Del Rio T.G."/>
            <person name="Tice H."/>
            <person name="Dalin E."/>
            <person name="Bruce D.C."/>
            <person name="Goodwin L."/>
            <person name="Pitluck S."/>
            <person name="Sims D."/>
            <person name="Brettin T.S."/>
            <person name="Detter J.C."/>
            <person name="Han C.S."/>
            <person name="Larimer F."/>
            <person name="Hauser L."/>
            <person name="Land M."/>
            <person name="Ivanova N."/>
            <person name="Richardson P."/>
            <person name="Cavicchioli R."/>
            <person name="DasSarma S."/>
            <person name="Woese C.R."/>
            <person name="Kyrpides N.C."/>
        </authorList>
    </citation>
    <scope>NUCLEOTIDE SEQUENCE [LARGE SCALE GENOMIC DNA]</scope>
    <source>
        <strain evidence="11">ATCC 49239 / DSM 5036 / JCM 8891 / ACAM 34</strain>
    </source>
</reference>
<evidence type="ECO:0000256" key="6">
    <source>
        <dbReference type="ARBA" id="ARBA00023012"/>
    </source>
</evidence>
<dbReference type="KEGG" id="hla:Hlac_1809"/>
<sequence>MDRRPGVAYRRPDGDPTQFTVEAAGESRLNTDALPQTDWLRVVEPDDRDRLRDALDGDAVDVTYRLTVDGESAWVHERGARDESGDIVGYLFSADDRVERRKQLEQQRERLEEFASVVSHDLRNPLSVAVGNIELAREFDGEEVDERLDRAHDALDWMDDLISDVLALAREGRSVEETATTDLRSVVDQAWRTVGAPEGVVLAVDEPLPPVECDRSRLRQALENLFRNAIEHGTPETLSVDPVEQNAGRSTDNIDPETFGGGISESGIVDFESAADSDPLLRVFVGRLPNGFYVADDGTGIDPSERDAVFDPGHSTERDGTGFGLSIVERIAEAHGWEVSVTESRTGGARFEFTGVDLVDAEETDTVGTVPSE</sequence>
<dbReference type="SMART" id="SM00388">
    <property type="entry name" value="HisKA"/>
    <property type="match status" value="1"/>
</dbReference>
<dbReference type="SUPFAM" id="SSF55874">
    <property type="entry name" value="ATPase domain of HSP90 chaperone/DNA topoisomerase II/histidine kinase"/>
    <property type="match status" value="1"/>
</dbReference>
<keyword evidence="6" id="KW-0902">Two-component regulatory system</keyword>
<dbReference type="Proteomes" id="UP000000740">
    <property type="component" value="Chromosome 1"/>
</dbReference>
<dbReference type="InterPro" id="IPR003594">
    <property type="entry name" value="HATPase_dom"/>
</dbReference>
<evidence type="ECO:0000313" key="11">
    <source>
        <dbReference type="Proteomes" id="UP000000740"/>
    </source>
</evidence>
<keyword evidence="11" id="KW-1185">Reference proteome</keyword>
<gene>
    <name evidence="10" type="ordered locus">Hlac_1809</name>
</gene>
<evidence type="ECO:0000256" key="3">
    <source>
        <dbReference type="ARBA" id="ARBA00022553"/>
    </source>
</evidence>
<dbReference type="Gene3D" id="3.30.565.10">
    <property type="entry name" value="Histidine kinase-like ATPase, C-terminal domain"/>
    <property type="match status" value="1"/>
</dbReference>
<dbReference type="InterPro" id="IPR005467">
    <property type="entry name" value="His_kinase_dom"/>
</dbReference>
<dbReference type="RefSeq" id="WP_015910524.1">
    <property type="nucleotide sequence ID" value="NC_012029.1"/>
</dbReference>
<feature type="domain" description="Histidine kinase" evidence="8">
    <location>
        <begin position="117"/>
        <end position="354"/>
    </location>
</feature>
<dbReference type="HOGENOM" id="CLU_000445_114_58_2"/>
<dbReference type="Pfam" id="PF00512">
    <property type="entry name" value="HisKA"/>
    <property type="match status" value="1"/>
</dbReference>
<feature type="region of interest" description="Disordered" evidence="7">
    <location>
        <begin position="239"/>
        <end position="261"/>
    </location>
</feature>
<dbReference type="eggNOG" id="arCOG02333">
    <property type="taxonomic scope" value="Archaea"/>
</dbReference>
<evidence type="ECO:0000256" key="5">
    <source>
        <dbReference type="ARBA" id="ARBA00022777"/>
    </source>
</evidence>
<dbReference type="CDD" id="cd00082">
    <property type="entry name" value="HisKA"/>
    <property type="match status" value="1"/>
</dbReference>
<dbReference type="EC" id="2.7.13.3" evidence="2"/>
<dbReference type="GO" id="GO:0000155">
    <property type="term" value="F:phosphorelay sensor kinase activity"/>
    <property type="evidence" value="ECO:0007669"/>
    <property type="project" value="InterPro"/>
</dbReference>
<dbReference type="Gene3D" id="1.10.287.130">
    <property type="match status" value="1"/>
</dbReference>
<dbReference type="InterPro" id="IPR036097">
    <property type="entry name" value="HisK_dim/P_sf"/>
</dbReference>
<dbReference type="Gene3D" id="3.30.450.20">
    <property type="entry name" value="PAS domain"/>
    <property type="match status" value="1"/>
</dbReference>
<feature type="domain" description="PAC" evidence="9">
    <location>
        <begin position="58"/>
        <end position="109"/>
    </location>
</feature>
<evidence type="ECO:0000259" key="9">
    <source>
        <dbReference type="PROSITE" id="PS50113"/>
    </source>
</evidence>
<dbReference type="InterPro" id="IPR050736">
    <property type="entry name" value="Sensor_HK_Regulatory"/>
</dbReference>
<organism evidence="10 11">
    <name type="scientific">Halorubrum lacusprofundi (strain ATCC 49239 / DSM 5036 / JCM 8891 / ACAM 34)</name>
    <dbReference type="NCBI Taxonomy" id="416348"/>
    <lineage>
        <taxon>Archaea</taxon>
        <taxon>Methanobacteriati</taxon>
        <taxon>Methanobacteriota</taxon>
        <taxon>Stenosarchaea group</taxon>
        <taxon>Halobacteria</taxon>
        <taxon>Halobacteriales</taxon>
        <taxon>Haloferacaceae</taxon>
        <taxon>Halorubrum</taxon>
    </lineage>
</organism>
<keyword evidence="3" id="KW-0597">Phosphoprotein</keyword>
<dbReference type="SUPFAM" id="SSF47384">
    <property type="entry name" value="Homodimeric domain of signal transducing histidine kinase"/>
    <property type="match status" value="1"/>
</dbReference>
<dbReference type="AlphaFoldDB" id="B9LPV0"/>
<comment type="catalytic activity">
    <reaction evidence="1">
        <text>ATP + protein L-histidine = ADP + protein N-phospho-L-histidine.</text>
        <dbReference type="EC" id="2.7.13.3"/>
    </reaction>
</comment>
<evidence type="ECO:0000256" key="1">
    <source>
        <dbReference type="ARBA" id="ARBA00000085"/>
    </source>
</evidence>
<protein>
    <recommendedName>
        <fullName evidence="2">histidine kinase</fullName>
        <ecNumber evidence="2">2.7.13.3</ecNumber>
    </recommendedName>
</protein>
<evidence type="ECO:0000256" key="2">
    <source>
        <dbReference type="ARBA" id="ARBA00012438"/>
    </source>
</evidence>
<proteinExistence type="predicted"/>
<dbReference type="PROSITE" id="PS50109">
    <property type="entry name" value="HIS_KIN"/>
    <property type="match status" value="1"/>
</dbReference>
<evidence type="ECO:0000313" key="10">
    <source>
        <dbReference type="EMBL" id="ACM57388.1"/>
    </source>
</evidence>
<accession>B9LPV0</accession>
<evidence type="ECO:0000259" key="8">
    <source>
        <dbReference type="PROSITE" id="PS50109"/>
    </source>
</evidence>
<dbReference type="InterPro" id="IPR036890">
    <property type="entry name" value="HATPase_C_sf"/>
</dbReference>
<dbReference type="InterPro" id="IPR003661">
    <property type="entry name" value="HisK_dim/P_dom"/>
</dbReference>
<dbReference type="PANTHER" id="PTHR43711">
    <property type="entry name" value="TWO-COMPONENT HISTIDINE KINASE"/>
    <property type="match status" value="1"/>
</dbReference>